<accession>A0AAV2L9E1</accession>
<dbReference type="Proteomes" id="UP001497482">
    <property type="component" value="Chromosome 21"/>
</dbReference>
<dbReference type="AlphaFoldDB" id="A0AAV2L9E1"/>
<feature type="region of interest" description="Disordered" evidence="1">
    <location>
        <begin position="1"/>
        <end position="28"/>
    </location>
</feature>
<reference evidence="2 3" key="1">
    <citation type="submission" date="2024-04" db="EMBL/GenBank/DDBJ databases">
        <authorList>
            <person name="Waldvogel A.-M."/>
            <person name="Schoenle A."/>
        </authorList>
    </citation>
    <scope>NUCLEOTIDE SEQUENCE [LARGE SCALE GENOMIC DNA]</scope>
</reference>
<proteinExistence type="predicted"/>
<dbReference type="EMBL" id="OZ035843">
    <property type="protein sequence ID" value="CAL1597228.1"/>
    <property type="molecule type" value="Genomic_DNA"/>
</dbReference>
<evidence type="ECO:0000313" key="2">
    <source>
        <dbReference type="EMBL" id="CAL1597228.1"/>
    </source>
</evidence>
<evidence type="ECO:0000313" key="3">
    <source>
        <dbReference type="Proteomes" id="UP001497482"/>
    </source>
</evidence>
<sequence length="156" mass="17134">MASWSDILPPSPSYPPGHGGKRQKRGAQQCGGLASPLRALSGASNHCPMGVCPLMPLTYPSATSSRQQLTWSVRNTLIIYYNPLVFTVIPGPVVPLTTTTVLILNAAGEMALDSEEQPWPLPKTKPVMEQSWSEAVFKDFLCPWALYMFQQRSKDT</sequence>
<gene>
    <name evidence="2" type="ORF">KC01_LOCUS25764</name>
</gene>
<organism evidence="2 3">
    <name type="scientific">Knipowitschia caucasica</name>
    <name type="common">Caucasian dwarf goby</name>
    <name type="synonym">Pomatoschistus caucasicus</name>
    <dbReference type="NCBI Taxonomy" id="637954"/>
    <lineage>
        <taxon>Eukaryota</taxon>
        <taxon>Metazoa</taxon>
        <taxon>Chordata</taxon>
        <taxon>Craniata</taxon>
        <taxon>Vertebrata</taxon>
        <taxon>Euteleostomi</taxon>
        <taxon>Actinopterygii</taxon>
        <taxon>Neopterygii</taxon>
        <taxon>Teleostei</taxon>
        <taxon>Neoteleostei</taxon>
        <taxon>Acanthomorphata</taxon>
        <taxon>Gobiaria</taxon>
        <taxon>Gobiiformes</taxon>
        <taxon>Gobioidei</taxon>
        <taxon>Gobiidae</taxon>
        <taxon>Gobiinae</taxon>
        <taxon>Knipowitschia</taxon>
    </lineage>
</organism>
<name>A0AAV2L9E1_KNICA</name>
<evidence type="ECO:0000256" key="1">
    <source>
        <dbReference type="SAM" id="MobiDB-lite"/>
    </source>
</evidence>
<protein>
    <submittedName>
        <fullName evidence="2">Uncharacterized protein</fullName>
    </submittedName>
</protein>
<keyword evidence="3" id="KW-1185">Reference proteome</keyword>